<evidence type="ECO:0000313" key="2">
    <source>
        <dbReference type="EMBL" id="MDA0165858.1"/>
    </source>
</evidence>
<name>A0A9X3N2J3_9ACTN</name>
<proteinExistence type="predicted"/>
<dbReference type="Pfam" id="PF06545">
    <property type="entry name" value="AllG"/>
    <property type="match status" value="1"/>
</dbReference>
<accession>A0A9X3N2J3</accession>
<dbReference type="InterPro" id="IPR024033">
    <property type="entry name" value="OXTCase_su_AllG_h-dom"/>
</dbReference>
<dbReference type="Gene3D" id="1.10.10.660">
    <property type="entry name" value="conserved protein of unknown function from Enterococcus faecalis V583"/>
    <property type="match status" value="1"/>
</dbReference>
<dbReference type="InterPro" id="IPR009499">
    <property type="entry name" value="AllG-like"/>
</dbReference>
<reference evidence="2" key="1">
    <citation type="submission" date="2022-10" db="EMBL/GenBank/DDBJ databases">
        <title>The WGS of Solirubrobacter ginsenosidimutans DSM 21036.</title>
        <authorList>
            <person name="Jiang Z."/>
        </authorList>
    </citation>
    <scope>NUCLEOTIDE SEQUENCE</scope>
    <source>
        <strain evidence="2">DSM 21036</strain>
    </source>
</reference>
<dbReference type="Gene3D" id="3.90.1700.10">
    <property type="entry name" value="v583 domain like"/>
    <property type="match status" value="1"/>
</dbReference>
<gene>
    <name evidence="2" type="ORF">OM076_36675</name>
</gene>
<keyword evidence="3" id="KW-1185">Reference proteome</keyword>
<protein>
    <submittedName>
        <fullName evidence="2">DUF1116 domain-containing protein</fullName>
    </submittedName>
</protein>
<sequence>MNAALHTAADAVTRLAAARPMVIDVVPASEISEHHSGGGVTHAGPPIEPERMCPPMRAALGSALFIEGVAGSPADALKLVEDGQIPLKTNHDTGGVGPMAGVVNPSMPVWVARDEATGKVAWCPLNEGSGKVLRYGADGPEVLERLKWMRDVLAPELRAALSARGPLDLFDLHVRSLALGDEAHHRTEEGTALTLAALGIEHPEVRAFIAGNGQFFLNLAMVFSKLALDCAADVPGSPMLTAIARNGVEVGIRVSGLGDRWFVGPAARPFPAKLYDDYTPGDMNPDLGDSAIVETYGLGALAVAASPLSVPSVGLKPEDVARIDAECRSIAAGFSSDIKFPDGRESILGIDARKVAATRLSPPVHTGIAHKQPGIGQIGGGITHPPLNAFDEAVEALG</sequence>
<evidence type="ECO:0000313" key="3">
    <source>
        <dbReference type="Proteomes" id="UP001149140"/>
    </source>
</evidence>
<evidence type="ECO:0000256" key="1">
    <source>
        <dbReference type="SAM" id="MobiDB-lite"/>
    </source>
</evidence>
<dbReference type="AlphaFoldDB" id="A0A9X3N2J3"/>
<organism evidence="2 3">
    <name type="scientific">Solirubrobacter ginsenosidimutans</name>
    <dbReference type="NCBI Taxonomy" id="490573"/>
    <lineage>
        <taxon>Bacteria</taxon>
        <taxon>Bacillati</taxon>
        <taxon>Actinomycetota</taxon>
        <taxon>Thermoleophilia</taxon>
        <taxon>Solirubrobacterales</taxon>
        <taxon>Solirubrobacteraceae</taxon>
        <taxon>Solirubrobacter</taxon>
    </lineage>
</organism>
<comment type="caution">
    <text evidence="2">The sequence shown here is derived from an EMBL/GenBank/DDBJ whole genome shotgun (WGS) entry which is preliminary data.</text>
</comment>
<dbReference type="RefSeq" id="WP_270045118.1">
    <property type="nucleotide sequence ID" value="NZ_JAPDOD010000053.1"/>
</dbReference>
<dbReference type="Proteomes" id="UP001149140">
    <property type="component" value="Unassembled WGS sequence"/>
</dbReference>
<dbReference type="Gene3D" id="3.90.1710.10">
    <property type="entry name" value="Enterococcus faecalis V583 domain"/>
    <property type="match status" value="1"/>
</dbReference>
<dbReference type="EMBL" id="JAPDOD010000053">
    <property type="protein sequence ID" value="MDA0165858.1"/>
    <property type="molecule type" value="Genomic_DNA"/>
</dbReference>
<feature type="region of interest" description="Disordered" evidence="1">
    <location>
        <begin position="29"/>
        <end position="50"/>
    </location>
</feature>